<gene>
    <name evidence="2" type="ORF">LAZ67_9001710</name>
</gene>
<feature type="compositionally biased region" description="Low complexity" evidence="1">
    <location>
        <begin position="143"/>
        <end position="154"/>
    </location>
</feature>
<accession>A0ABY6KVZ9</accession>
<organism evidence="2 3">
    <name type="scientific">Cordylochernes scorpioides</name>
    <dbReference type="NCBI Taxonomy" id="51811"/>
    <lineage>
        <taxon>Eukaryota</taxon>
        <taxon>Metazoa</taxon>
        <taxon>Ecdysozoa</taxon>
        <taxon>Arthropoda</taxon>
        <taxon>Chelicerata</taxon>
        <taxon>Arachnida</taxon>
        <taxon>Pseudoscorpiones</taxon>
        <taxon>Cheliferoidea</taxon>
        <taxon>Chernetidae</taxon>
        <taxon>Cordylochernes</taxon>
    </lineage>
</organism>
<evidence type="ECO:0000313" key="3">
    <source>
        <dbReference type="Proteomes" id="UP001235939"/>
    </source>
</evidence>
<feature type="region of interest" description="Disordered" evidence="1">
    <location>
        <begin position="113"/>
        <end position="154"/>
    </location>
</feature>
<evidence type="ECO:0000256" key="1">
    <source>
        <dbReference type="SAM" id="MobiDB-lite"/>
    </source>
</evidence>
<protein>
    <submittedName>
        <fullName evidence="2">DMXL1</fullName>
    </submittedName>
</protein>
<dbReference type="Proteomes" id="UP001235939">
    <property type="component" value="Chromosome 09"/>
</dbReference>
<dbReference type="PANTHER" id="PTHR13950">
    <property type="entry name" value="RABCONNECTIN-RELATED"/>
    <property type="match status" value="1"/>
</dbReference>
<sequence>MLRKSHLCRSFQQYKKRQAIEEASQEPIPSLPSTYSVHDFHNFGIYSSGIAPGLHFHLATSINAETDIPLVPSISGPSELNFVIHWLDNKEMTFTQEAEKLLSEMSQKIFHGSESSEHVAEGVADKAATKGGTKAHEEDTHSKQSISTGSSSASLATDMSNQQFTEMLCRLIDWLDEHSPGSFHQAQVSFSSRIPSAIPLGDAATMSHRLMLYSPFAGIALRSALRSLSNLNLAAAHLAESSHPEPRVQNGHLAPTPIVCMLSKHSNGSLNLWHLTFGESTPYTQVGLLCCLLLFLIPLCKDYTNSKSSCSSSCFIMSSGFSQRSSHGMGCSFR</sequence>
<dbReference type="InterPro" id="IPR052208">
    <property type="entry name" value="DmX-like/RAVE_component"/>
</dbReference>
<evidence type="ECO:0000313" key="2">
    <source>
        <dbReference type="EMBL" id="UYV72062.1"/>
    </source>
</evidence>
<proteinExistence type="predicted"/>
<keyword evidence="3" id="KW-1185">Reference proteome</keyword>
<feature type="compositionally biased region" description="Basic and acidic residues" evidence="1">
    <location>
        <begin position="114"/>
        <end position="142"/>
    </location>
</feature>
<name>A0ABY6KVZ9_9ARAC</name>
<dbReference type="EMBL" id="CP092871">
    <property type="protein sequence ID" value="UYV72062.1"/>
    <property type="molecule type" value="Genomic_DNA"/>
</dbReference>
<reference evidence="2 3" key="1">
    <citation type="submission" date="2022-01" db="EMBL/GenBank/DDBJ databases">
        <title>A chromosomal length assembly of Cordylochernes scorpioides.</title>
        <authorList>
            <person name="Zeh D."/>
            <person name="Zeh J."/>
        </authorList>
    </citation>
    <scope>NUCLEOTIDE SEQUENCE [LARGE SCALE GENOMIC DNA]</scope>
    <source>
        <strain evidence="2">IN4F17</strain>
        <tissue evidence="2">Whole Body</tissue>
    </source>
</reference>
<dbReference type="PANTHER" id="PTHR13950:SF9">
    <property type="entry name" value="RABCONNECTIN-3A"/>
    <property type="match status" value="1"/>
</dbReference>